<dbReference type="Pfam" id="PF26280">
    <property type="entry name" value="Ig_TRAPPC9-Trs120_2nd"/>
    <property type="match status" value="1"/>
</dbReference>
<keyword evidence="2" id="KW-0333">Golgi apparatus</keyword>
<evidence type="ECO:0000259" key="7">
    <source>
        <dbReference type="Pfam" id="PF26283"/>
    </source>
</evidence>
<reference evidence="8 9" key="1">
    <citation type="submission" date="2018-06" db="EMBL/GenBank/DDBJ databases">
        <title>Comparative genomics reveals the genomic features of Rhizophagus irregularis, R. cerebriforme, R. diaphanum and Gigaspora rosea, and their symbiotic lifestyle signature.</title>
        <authorList>
            <person name="Morin E."/>
            <person name="San Clemente H."/>
            <person name="Chen E.C.H."/>
            <person name="De La Providencia I."/>
            <person name="Hainaut M."/>
            <person name="Kuo A."/>
            <person name="Kohler A."/>
            <person name="Murat C."/>
            <person name="Tang N."/>
            <person name="Roy S."/>
            <person name="Loubradou J."/>
            <person name="Henrissat B."/>
            <person name="Grigoriev I.V."/>
            <person name="Corradi N."/>
            <person name="Roux C."/>
            <person name="Martin F.M."/>
        </authorList>
    </citation>
    <scope>NUCLEOTIDE SEQUENCE [LARGE SCALE GENOMIC DNA]</scope>
    <source>
        <strain evidence="8 9">DAOM 227022</strain>
    </source>
</reference>
<feature type="domain" description="Trs120/TRAPPC9 TPR region" evidence="4">
    <location>
        <begin position="380"/>
        <end position="634"/>
    </location>
</feature>
<accession>A0A397TF99</accession>
<name>A0A397TF99_9GLOM</name>
<dbReference type="InterPro" id="IPR058563">
    <property type="entry name" value="Trs120_TRAPPC9_N"/>
</dbReference>
<evidence type="ECO:0000259" key="4">
    <source>
        <dbReference type="Pfam" id="PF26251"/>
    </source>
</evidence>
<evidence type="ECO:0000313" key="8">
    <source>
        <dbReference type="EMBL" id="RIA96808.1"/>
    </source>
</evidence>
<dbReference type="Pfam" id="PF26282">
    <property type="entry name" value="Ig_TRAPPC9-Trs120_3rd"/>
    <property type="match status" value="1"/>
</dbReference>
<dbReference type="Proteomes" id="UP000265703">
    <property type="component" value="Unassembled WGS sequence"/>
</dbReference>
<dbReference type="InterPro" id="IPR013935">
    <property type="entry name" value="Trs120_TRAPPC9"/>
</dbReference>
<feature type="domain" description="Trs120/TRAPPC9 fourth Ig-like" evidence="7">
    <location>
        <begin position="1205"/>
        <end position="1329"/>
    </location>
</feature>
<evidence type="ECO:0000256" key="2">
    <source>
        <dbReference type="ARBA" id="ARBA00023034"/>
    </source>
</evidence>
<evidence type="ECO:0000259" key="6">
    <source>
        <dbReference type="Pfam" id="PF26282"/>
    </source>
</evidence>
<dbReference type="PANTHER" id="PTHR21512">
    <property type="entry name" value="TRAFFICKING PROTEIN PARTICLE COMPLEX SUBUNIT 9"/>
    <property type="match status" value="1"/>
</dbReference>
<proteinExistence type="predicted"/>
<dbReference type="GO" id="GO:0005802">
    <property type="term" value="C:trans-Golgi network"/>
    <property type="evidence" value="ECO:0007669"/>
    <property type="project" value="TreeGrafter"/>
</dbReference>
<comment type="caution">
    <text evidence="8">The sequence shown here is derived from an EMBL/GenBank/DDBJ whole genome shotgun (WGS) entry which is preliminary data.</text>
</comment>
<evidence type="ECO:0000259" key="3">
    <source>
        <dbReference type="Pfam" id="PF08626"/>
    </source>
</evidence>
<dbReference type="OrthoDB" id="27962at2759"/>
<evidence type="ECO:0000313" key="9">
    <source>
        <dbReference type="Proteomes" id="UP000265703"/>
    </source>
</evidence>
<dbReference type="Pfam" id="PF08626">
    <property type="entry name" value="TRAPPC9-Trs120"/>
    <property type="match status" value="1"/>
</dbReference>
<organism evidence="8 9">
    <name type="scientific">Glomus cerebriforme</name>
    <dbReference type="NCBI Taxonomy" id="658196"/>
    <lineage>
        <taxon>Eukaryota</taxon>
        <taxon>Fungi</taxon>
        <taxon>Fungi incertae sedis</taxon>
        <taxon>Mucoromycota</taxon>
        <taxon>Glomeromycotina</taxon>
        <taxon>Glomeromycetes</taxon>
        <taxon>Glomerales</taxon>
        <taxon>Glomeraceae</taxon>
        <taxon>Glomus</taxon>
    </lineage>
</organism>
<feature type="domain" description="Trs120/TRAPPC9 N-terminal" evidence="3">
    <location>
        <begin position="4"/>
        <end position="351"/>
    </location>
</feature>
<dbReference type="InterPro" id="IPR058564">
    <property type="entry name" value="TPR_TRAPPC9_Trs120"/>
</dbReference>
<protein>
    <submittedName>
        <fullName evidence="8">TRAPP II complex</fullName>
    </submittedName>
</protein>
<gene>
    <name evidence="8" type="ORF">C1645_754018</name>
</gene>
<dbReference type="EMBL" id="QKYT01000038">
    <property type="protein sequence ID" value="RIA96808.1"/>
    <property type="molecule type" value="Genomic_DNA"/>
</dbReference>
<dbReference type="InterPro" id="IPR058567">
    <property type="entry name" value="Ig_TRAPPC9_Trs120_3rd"/>
</dbReference>
<dbReference type="Pfam" id="PF26251">
    <property type="entry name" value="TPR_TRAPPC9-Trs120"/>
    <property type="match status" value="1"/>
</dbReference>
<dbReference type="InterPro" id="IPR058565">
    <property type="entry name" value="Ig_TRAPPC9_Trs120_1st"/>
</dbReference>
<dbReference type="Pfam" id="PF26283">
    <property type="entry name" value="Ig_TRAPPC9-Trs120_4th"/>
    <property type="match status" value="1"/>
</dbReference>
<evidence type="ECO:0000259" key="5">
    <source>
        <dbReference type="Pfam" id="PF26254"/>
    </source>
</evidence>
<feature type="domain" description="Trs120/TRAPPC9 third Ig-like" evidence="6">
    <location>
        <begin position="1057"/>
        <end position="1200"/>
    </location>
</feature>
<sequence>MDPLLFTAPARIRVLLVPVHPIKAPTFHRHVQLVKNFNVVRLGDVTPDMRGVQSMFSSQLFHEGQLHFNFVTSYEPEHAYLEEFQMHRRIFGVIGIMDCCEWSNLKEGYNKFSEIIKNYRTAVAHRCFAFDPSEDQPDDTKGLIMIPNVGEMNFYMSTMISDFANNILTEFGNLAADIEKRPIIYSPKMPTPNSLQLQNGTNLQSSNGRYAAPLQSYSAPDLKSSQTPPAFPLTPPVQAMTTAGVGGATAGVAPKDTYHSRSFSSSTLVNIATQAANVPTDMKLRKRAPGRTQKLIADLYLMAGRLPNAVSNYMFAIEATKANGDYLWHGSALEGLCVGLLFAAYLHTDLESSVIQSPISPTTTDPPSSPELPKALWADITDKYVNVLTLYAKTSSSSNDQVPPLIYTEACLKVAKLLACIWVAGGWGDDALKLIVHGGTPEKGLNEKWGLSSVSGVSKIEVTQWAMKGYGSYVEDMSITEQIHITTTLSTIFSIINFRRKHTFFLRQTALLILPLIAKPRNSPQANKPPTGSESGLLTCLKKITETYGIGDDADKTDYSVIVEDARILAFGWPDIQIDVLKDALMISEALPDYPSMVKYTTRLLRKLFMYLHRDEQVRLSASIPRIVSAGKKQGLDMEFKYWGLNIVKGIQVCRPTSRRIPYPHAGKKLSLKNEEKKEGVSPFIYQSFNKKKADNAQTHLVANETSYFLVTLANPFAFDMDIQSISVSTDGVAFTPNTTSITISANTSVTLRIHGIPTEPGELIVRGCKIKVHGCLEQEFCVYLPPSDEEIKRKEKEEEYNKRIKKCGLAVLGHSNHTIINQKDHVQPIEQENSQSPTKKTFIPEFLKVSVIAEQPLIKIKSTSLMHGAIMLFEGEQTEMTIKLENVGKIPVDFLSLSFNDSTIANAHALLNSSDMPAEEAYEMELYAHRQSVFSWNQKDNVKILPGSEWIVNINVFGKRGCVNGTIQIDYGYLNRPNTSEDEPFYIRQVHYPVLLTIHQNLETISMDILNFKPLSGGENDGVVNISSDNNNGFECQRNKLIEDLLKVMKWNNKGKKEDFMEKMENDYCLLTFDIRNVWHVGFDVTIEADEGEEIDPLAITTTIQPTSTARIILPIKRISLSEKEYAQPIPSLLEKQFVVSKGPKGTIEQERLALALFWYREKLLQKIKATWESPLTNQKGIVDIRSLRLNKSMLNVLKINEISFGIDIEDGSKVTKLSCNQFKCPVNEFVKMKFVIYNNQEKPSKLCIRIQPVQSYSDGIMEWDLSKRMVWNGLLQTPLPKIEPKSSVTYTLPICFFSRGDFKFLYHCEDVYTRTMYFDTQPLVVEVVDN</sequence>
<keyword evidence="9" id="KW-1185">Reference proteome</keyword>
<feature type="domain" description="Trs120/TRAPPC9 first Ig-like" evidence="5">
    <location>
        <begin position="648"/>
        <end position="854"/>
    </location>
</feature>
<dbReference type="PANTHER" id="PTHR21512:SF5">
    <property type="entry name" value="TRAFFICKING PROTEIN PARTICLE COMPLEX SUBUNIT 9"/>
    <property type="match status" value="1"/>
</dbReference>
<dbReference type="STRING" id="658196.A0A397TF99"/>
<comment type="subcellular location">
    <subcellularLocation>
        <location evidence="1">Golgi apparatus</location>
    </subcellularLocation>
</comment>
<dbReference type="InterPro" id="IPR058568">
    <property type="entry name" value="Ig_TRAPPC9_Trs120_4th"/>
</dbReference>
<dbReference type="Pfam" id="PF26254">
    <property type="entry name" value="Ig_TRAPPC9-Trs120_1st"/>
    <property type="match status" value="1"/>
</dbReference>
<evidence type="ECO:0000256" key="1">
    <source>
        <dbReference type="ARBA" id="ARBA00004555"/>
    </source>
</evidence>